<dbReference type="PROSITE" id="PS50865">
    <property type="entry name" value="ZF_MYND_2"/>
    <property type="match status" value="1"/>
</dbReference>
<dbReference type="GeneID" id="105368092"/>
<dbReference type="PANTHER" id="PTHR10417">
    <property type="entry name" value="GLUCOCORTICOID MODULATORY ELEMENT-BINDING PROTEIN"/>
    <property type="match status" value="1"/>
</dbReference>
<proteinExistence type="predicted"/>
<evidence type="ECO:0000256" key="5">
    <source>
        <dbReference type="ARBA" id="ARBA00023015"/>
    </source>
</evidence>
<name>A0AAJ7E2D2_9HYME</name>
<dbReference type="InterPro" id="IPR010919">
    <property type="entry name" value="SAND-like_dom_sf"/>
</dbReference>
<evidence type="ECO:0000256" key="1">
    <source>
        <dbReference type="ARBA" id="ARBA00022553"/>
    </source>
</evidence>
<evidence type="ECO:0000256" key="8">
    <source>
        <dbReference type="PROSITE-ProRule" id="PRU00134"/>
    </source>
</evidence>
<dbReference type="GO" id="GO:0003677">
    <property type="term" value="F:DNA binding"/>
    <property type="evidence" value="ECO:0007669"/>
    <property type="project" value="UniProtKB-KW"/>
</dbReference>
<dbReference type="GO" id="GO:0008270">
    <property type="term" value="F:zinc ion binding"/>
    <property type="evidence" value="ECO:0007669"/>
    <property type="project" value="UniProtKB-KW"/>
</dbReference>
<dbReference type="SUPFAM" id="SSF63763">
    <property type="entry name" value="SAND domain-like"/>
    <property type="match status" value="1"/>
</dbReference>
<feature type="domain" description="MYND-type" evidence="11">
    <location>
        <begin position="436"/>
        <end position="472"/>
    </location>
</feature>
<keyword evidence="5" id="KW-0805">Transcription regulation</keyword>
<dbReference type="Pfam" id="PF01342">
    <property type="entry name" value="SAND"/>
    <property type="match status" value="1"/>
</dbReference>
<keyword evidence="12" id="KW-1185">Reference proteome</keyword>
<evidence type="ECO:0000256" key="6">
    <source>
        <dbReference type="ARBA" id="ARBA00023163"/>
    </source>
</evidence>
<dbReference type="RefSeq" id="XP_011505301.1">
    <property type="nucleotide sequence ID" value="XM_011506999.1"/>
</dbReference>
<evidence type="ECO:0000256" key="4">
    <source>
        <dbReference type="ARBA" id="ARBA00022833"/>
    </source>
</evidence>
<dbReference type="PROSITE" id="PS50864">
    <property type="entry name" value="SAND"/>
    <property type="match status" value="1"/>
</dbReference>
<dbReference type="PANTHER" id="PTHR10417:SF15">
    <property type="entry name" value="STERILE ALPHA MOTIF DOMAIN-CONTAINING 11"/>
    <property type="match status" value="1"/>
</dbReference>
<keyword evidence="4" id="KW-0862">Zinc</keyword>
<protein>
    <submittedName>
        <fullName evidence="13">Deformed epidermal autoregulatory factor 1</fullName>
    </submittedName>
</protein>
<evidence type="ECO:0000256" key="2">
    <source>
        <dbReference type="ARBA" id="ARBA00022723"/>
    </source>
</evidence>
<sequence length="501" mass="55147">MEENQRSETVAVLPDMSESLTSETDESQQRQLQQTTTATTVVRASVTTTSAVATTVVSQRQEVATVAHPVAVATNIATTVTTGVGAPVSLPVGSIIGVANSSNGTTFNVITSDQLQLPTPGQFKQMLCVDNGFLCESRGIEKNDPLRWNGEIKATHIVIQNSTEDSETDPIHVSSAASNSLCSWSECANMAVLPIRCKNTNAELHKNRFGSGGRGRCIKLGNEWYTPSEFEALCGRASSKDWKRSIRFGGRSLQALIDEQILRPHATSCTCSACCDDDSAAGPIRLFTPYKRRRRTREPIDGEGPPRKFKGENSRDGSNNDDSESELITEKGCWPSFVSTDDIVVQHAQETEQVVTNVHHQTENGHSESKFQKLDEISNKLLKIVYEFRRVIEEFKAEENRQQRREQNLVSQLGGRAEVIETVGLQPASDSHNKKCANCNRDAFAECSLCRRTPYCSTFCQRKDWNIHQVECVRDAAETVMLIVESSTGDTSVLPAPTGDQ</sequence>
<keyword evidence="6" id="KW-0804">Transcription</keyword>
<dbReference type="KEGG" id="csol:105368092"/>
<evidence type="ECO:0000313" key="13">
    <source>
        <dbReference type="RefSeq" id="XP_011505301.1"/>
    </source>
</evidence>
<organism evidence="12 13">
    <name type="scientific">Ceratosolen solmsi marchali</name>
    <dbReference type="NCBI Taxonomy" id="326594"/>
    <lineage>
        <taxon>Eukaryota</taxon>
        <taxon>Metazoa</taxon>
        <taxon>Ecdysozoa</taxon>
        <taxon>Arthropoda</taxon>
        <taxon>Hexapoda</taxon>
        <taxon>Insecta</taxon>
        <taxon>Pterygota</taxon>
        <taxon>Neoptera</taxon>
        <taxon>Endopterygota</taxon>
        <taxon>Hymenoptera</taxon>
        <taxon>Apocrita</taxon>
        <taxon>Proctotrupomorpha</taxon>
        <taxon>Chalcidoidea</taxon>
        <taxon>Agaonidae</taxon>
        <taxon>Agaoninae</taxon>
        <taxon>Ceratosolen</taxon>
    </lineage>
</organism>
<keyword evidence="3 8" id="KW-0863">Zinc-finger</keyword>
<keyword evidence="7" id="KW-0539">Nucleus</keyword>
<dbReference type="Gene3D" id="6.10.140.2220">
    <property type="match status" value="1"/>
</dbReference>
<dbReference type="CTD" id="10522"/>
<dbReference type="AlphaFoldDB" id="A0AAJ7E2D2"/>
<evidence type="ECO:0000259" key="11">
    <source>
        <dbReference type="PROSITE" id="PS50865"/>
    </source>
</evidence>
<dbReference type="Gene3D" id="3.10.390.10">
    <property type="entry name" value="SAND domain-like"/>
    <property type="match status" value="1"/>
</dbReference>
<feature type="region of interest" description="Disordered" evidence="9">
    <location>
        <begin position="1"/>
        <end position="35"/>
    </location>
</feature>
<evidence type="ECO:0000256" key="7">
    <source>
        <dbReference type="ARBA" id="ARBA00023242"/>
    </source>
</evidence>
<dbReference type="SUPFAM" id="SSF144232">
    <property type="entry name" value="HIT/MYND zinc finger-like"/>
    <property type="match status" value="1"/>
</dbReference>
<dbReference type="Proteomes" id="UP000695007">
    <property type="component" value="Unplaced"/>
</dbReference>
<keyword evidence="1" id="KW-0597">Phosphoprotein</keyword>
<keyword evidence="2" id="KW-0479">Metal-binding</keyword>
<evidence type="ECO:0000256" key="3">
    <source>
        <dbReference type="ARBA" id="ARBA00022771"/>
    </source>
</evidence>
<dbReference type="InterPro" id="IPR002893">
    <property type="entry name" value="Znf_MYND"/>
</dbReference>
<dbReference type="InterPro" id="IPR000770">
    <property type="entry name" value="SAND_dom"/>
</dbReference>
<feature type="region of interest" description="Disordered" evidence="9">
    <location>
        <begin position="288"/>
        <end position="326"/>
    </location>
</feature>
<evidence type="ECO:0000259" key="10">
    <source>
        <dbReference type="PROSITE" id="PS50864"/>
    </source>
</evidence>
<reference evidence="13" key="1">
    <citation type="submission" date="2025-08" db="UniProtKB">
        <authorList>
            <consortium name="RefSeq"/>
        </authorList>
    </citation>
    <scope>IDENTIFICATION</scope>
</reference>
<dbReference type="FunFam" id="3.10.390.10:FF:000004">
    <property type="entry name" value="Deformed epidermal autoregulatory factor 1"/>
    <property type="match status" value="1"/>
</dbReference>
<evidence type="ECO:0000313" key="12">
    <source>
        <dbReference type="Proteomes" id="UP000695007"/>
    </source>
</evidence>
<dbReference type="Pfam" id="PF01753">
    <property type="entry name" value="zf-MYND"/>
    <property type="match status" value="1"/>
</dbReference>
<accession>A0AAJ7E2D2</accession>
<dbReference type="SMART" id="SM00258">
    <property type="entry name" value="SAND"/>
    <property type="match status" value="1"/>
</dbReference>
<feature type="compositionally biased region" description="Basic and acidic residues" evidence="9">
    <location>
        <begin position="297"/>
        <end position="315"/>
    </location>
</feature>
<evidence type="ECO:0000256" key="9">
    <source>
        <dbReference type="SAM" id="MobiDB-lite"/>
    </source>
</evidence>
<gene>
    <name evidence="13" type="primary">LOC105368092</name>
</gene>
<feature type="domain" description="SAND" evidence="10">
    <location>
        <begin position="183"/>
        <end position="263"/>
    </location>
</feature>